<accession>A0ABR1YWK8</accession>
<sequence length="290" mass="33668">MHFRLPSRTSISSRLQEKDPNLGTPPTFPATRRPREFKRKWSDSQTVDDFWTAAYEDSRSDMCYKSPLLVDKIEKNSARFPAELLDWLAETNIKCSKHDFRKRFERARPCGVGVPADFDNPGGLFDEGKGARRDLALLKSAFALSICLYDHSSDDFDGTENIRELLEGLHALRTYGDAKKGQIPSQNVYMEFYNQTRDAYEGLFEFFFQAHDFVQERHFWTKSPPQDAEIWQVTKRFRDDCAALSRRAKILQNYSDDDSDDQRRLTSQFLMSIDTFELPPGDPDFVDILE</sequence>
<protein>
    <submittedName>
        <fullName evidence="2">Uncharacterized protein</fullName>
    </submittedName>
</protein>
<gene>
    <name evidence="2" type="ORF">HDK90DRAFT_186753</name>
</gene>
<name>A0ABR1YWK8_9PEZI</name>
<dbReference type="Proteomes" id="UP001492380">
    <property type="component" value="Unassembled WGS sequence"/>
</dbReference>
<organism evidence="2 3">
    <name type="scientific">Phyllosticta capitalensis</name>
    <dbReference type="NCBI Taxonomy" id="121624"/>
    <lineage>
        <taxon>Eukaryota</taxon>
        <taxon>Fungi</taxon>
        <taxon>Dikarya</taxon>
        <taxon>Ascomycota</taxon>
        <taxon>Pezizomycotina</taxon>
        <taxon>Dothideomycetes</taxon>
        <taxon>Dothideomycetes incertae sedis</taxon>
        <taxon>Botryosphaeriales</taxon>
        <taxon>Phyllostictaceae</taxon>
        <taxon>Phyllosticta</taxon>
    </lineage>
</organism>
<comment type="caution">
    <text evidence="2">The sequence shown here is derived from an EMBL/GenBank/DDBJ whole genome shotgun (WGS) entry which is preliminary data.</text>
</comment>
<reference evidence="2 3" key="1">
    <citation type="submission" date="2024-04" db="EMBL/GenBank/DDBJ databases">
        <title>Phyllosticta paracitricarpa is synonymous to the EU quarantine fungus P. citricarpa based on phylogenomic analyses.</title>
        <authorList>
            <consortium name="Lawrence Berkeley National Laboratory"/>
            <person name="Van Ingen-Buijs V.A."/>
            <person name="Van Westerhoven A.C."/>
            <person name="Haridas S."/>
            <person name="Skiadas P."/>
            <person name="Martin F."/>
            <person name="Groenewald J.Z."/>
            <person name="Crous P.W."/>
            <person name="Seidl M.F."/>
        </authorList>
    </citation>
    <scope>NUCLEOTIDE SEQUENCE [LARGE SCALE GENOMIC DNA]</scope>
    <source>
        <strain evidence="2 3">CBS 123374</strain>
    </source>
</reference>
<evidence type="ECO:0000256" key="1">
    <source>
        <dbReference type="SAM" id="MobiDB-lite"/>
    </source>
</evidence>
<evidence type="ECO:0000313" key="3">
    <source>
        <dbReference type="Proteomes" id="UP001492380"/>
    </source>
</evidence>
<feature type="region of interest" description="Disordered" evidence="1">
    <location>
        <begin position="1"/>
        <end position="40"/>
    </location>
</feature>
<keyword evidence="3" id="KW-1185">Reference proteome</keyword>
<proteinExistence type="predicted"/>
<dbReference type="EMBL" id="JBBWRZ010000003">
    <property type="protein sequence ID" value="KAK8240511.1"/>
    <property type="molecule type" value="Genomic_DNA"/>
</dbReference>
<evidence type="ECO:0000313" key="2">
    <source>
        <dbReference type="EMBL" id="KAK8240511.1"/>
    </source>
</evidence>